<evidence type="ECO:0000313" key="3">
    <source>
        <dbReference type="Proteomes" id="UP000555103"/>
    </source>
</evidence>
<keyword evidence="3" id="KW-1185">Reference proteome</keyword>
<proteinExistence type="predicted"/>
<dbReference type="RefSeq" id="WP_183307145.1">
    <property type="nucleotide sequence ID" value="NZ_JACIEP010000006.1"/>
</dbReference>
<dbReference type="PROSITE" id="PS51257">
    <property type="entry name" value="PROKAR_LIPOPROTEIN"/>
    <property type="match status" value="1"/>
</dbReference>
<dbReference type="Proteomes" id="UP000555103">
    <property type="component" value="Unassembled WGS sequence"/>
</dbReference>
<organism evidence="2 3">
    <name type="scientific">Dysgonomonas hofstadii</name>
    <dbReference type="NCBI Taxonomy" id="637886"/>
    <lineage>
        <taxon>Bacteria</taxon>
        <taxon>Pseudomonadati</taxon>
        <taxon>Bacteroidota</taxon>
        <taxon>Bacteroidia</taxon>
        <taxon>Bacteroidales</taxon>
        <taxon>Dysgonomonadaceae</taxon>
        <taxon>Dysgonomonas</taxon>
    </lineage>
</organism>
<protein>
    <recommendedName>
        <fullName evidence="1">Putative auto-transporter adhesin head GIN domain-containing protein</fullName>
    </recommendedName>
</protein>
<dbReference type="Gene3D" id="2.160.20.120">
    <property type="match status" value="1"/>
</dbReference>
<comment type="caution">
    <text evidence="2">The sequence shown here is derived from an EMBL/GenBank/DDBJ whole genome shotgun (WGS) entry which is preliminary data.</text>
</comment>
<accession>A0A840CJM6</accession>
<dbReference type="AlphaFoldDB" id="A0A840CJM6"/>
<dbReference type="PANTHER" id="PTHR39200">
    <property type="entry name" value="HYPOTHETICAL EXPORTED PROTEIN"/>
    <property type="match status" value="1"/>
</dbReference>
<name>A0A840CJM6_9BACT</name>
<dbReference type="Pfam" id="PF10988">
    <property type="entry name" value="DUF2807"/>
    <property type="match status" value="1"/>
</dbReference>
<dbReference type="InterPro" id="IPR021255">
    <property type="entry name" value="DUF2807"/>
</dbReference>
<dbReference type="EMBL" id="JACIEP010000006">
    <property type="protein sequence ID" value="MBB4036247.1"/>
    <property type="molecule type" value="Genomic_DNA"/>
</dbReference>
<dbReference type="PANTHER" id="PTHR39200:SF1">
    <property type="entry name" value="AUTO-TRANSPORTER ADHESIN HEAD GIN DOMAIN-CONTAINING PROTEIN-RELATED"/>
    <property type="match status" value="1"/>
</dbReference>
<reference evidence="2 3" key="1">
    <citation type="submission" date="2020-08" db="EMBL/GenBank/DDBJ databases">
        <title>Genomic Encyclopedia of Type Strains, Phase IV (KMG-IV): sequencing the most valuable type-strain genomes for metagenomic binning, comparative biology and taxonomic classification.</title>
        <authorList>
            <person name="Goeker M."/>
        </authorList>
    </citation>
    <scope>NUCLEOTIDE SEQUENCE [LARGE SCALE GENOMIC DNA]</scope>
    <source>
        <strain evidence="2 3">DSM 104969</strain>
    </source>
</reference>
<sequence length="240" mass="25663">MKVTIYTLAIILLSISFQACNFRSIRGDGNIVSNEISISDYDAIEFSGGATLVYEQKNDTTPYLRIEIDENLYPLLEVKSENGTLTIKQQNKTSISPTKYEIYTNSKELGRISASGSIKAQIKGKLVTDEFKFKVSGSGNITCDSLVARSVTSRVSGSGDINLTGKAGTVDCAISGSGKVKAAEMVADTVYCSVSGSGNFFVHAEKYLKVSVSGSGNVQYKGDPEIDKSISGSGKVIKMN</sequence>
<evidence type="ECO:0000313" key="2">
    <source>
        <dbReference type="EMBL" id="MBB4036247.1"/>
    </source>
</evidence>
<gene>
    <name evidence="2" type="ORF">GGR21_002148</name>
</gene>
<evidence type="ECO:0000259" key="1">
    <source>
        <dbReference type="Pfam" id="PF10988"/>
    </source>
</evidence>
<feature type="domain" description="Putative auto-transporter adhesin head GIN" evidence="1">
    <location>
        <begin position="40"/>
        <end position="224"/>
    </location>
</feature>